<dbReference type="RefSeq" id="WP_062949992.1">
    <property type="nucleotide sequence ID" value="NZ_JPWD01000001.1"/>
</dbReference>
<feature type="domain" description="PhnB-like" evidence="1">
    <location>
        <begin position="2"/>
        <end position="116"/>
    </location>
</feature>
<proteinExistence type="predicted"/>
<evidence type="ECO:0000313" key="4">
    <source>
        <dbReference type="Proteomes" id="UP000219068"/>
    </source>
</evidence>
<dbReference type="InterPro" id="IPR028973">
    <property type="entry name" value="PhnB-like"/>
</dbReference>
<keyword evidence="2" id="KW-0808">Transferase</keyword>
<dbReference type="GO" id="GO:0032259">
    <property type="term" value="P:methylation"/>
    <property type="evidence" value="ECO:0007669"/>
    <property type="project" value="UniProtKB-KW"/>
</dbReference>
<accession>A0A154KQR9</accession>
<dbReference type="EMBL" id="OBMM01000002">
    <property type="protein sequence ID" value="SOC17659.1"/>
    <property type="molecule type" value="Genomic_DNA"/>
</dbReference>
<dbReference type="SUPFAM" id="SSF54593">
    <property type="entry name" value="Glyoxalase/Bleomycin resistance protein/Dihydroxybiphenyl dioxygenase"/>
    <property type="match status" value="1"/>
</dbReference>
<dbReference type="Proteomes" id="UP000219068">
    <property type="component" value="Unassembled WGS sequence"/>
</dbReference>
<dbReference type="InterPro" id="IPR029068">
    <property type="entry name" value="Glyas_Bleomycin-R_OHBP_Dase"/>
</dbReference>
<dbReference type="PANTHER" id="PTHR33990:SF2">
    <property type="entry name" value="PHNB-LIKE DOMAIN-CONTAINING PROTEIN"/>
    <property type="match status" value="1"/>
</dbReference>
<name>A0A154KQR9_9PROT</name>
<dbReference type="PANTHER" id="PTHR33990">
    <property type="entry name" value="PROTEIN YJDN-RELATED"/>
    <property type="match status" value="1"/>
</dbReference>
<dbReference type="PIRSF" id="PIRSF021700">
    <property type="entry name" value="3_dmu_93_MTrfase"/>
    <property type="match status" value="1"/>
</dbReference>
<sequence length="157" mass="17418">MQKISPFLWFDGNAEEAVNFYVSVFPNAKIGKILRSSKAGPGPEGNVLTVSFELGGLQFTALNGGSQFRFTEAVSFTVSCNDQAEVDYYWDCLSEDGEPRQCGWVKDRFGLFWQITPVRLIELMNDPDPDIAARVATTMMSMDKFDIAGIERAAKGI</sequence>
<dbReference type="GO" id="GO:0008168">
    <property type="term" value="F:methyltransferase activity"/>
    <property type="evidence" value="ECO:0007669"/>
    <property type="project" value="UniProtKB-KW"/>
</dbReference>
<dbReference type="Pfam" id="PF06983">
    <property type="entry name" value="3-dmu-9_3-mt"/>
    <property type="match status" value="1"/>
</dbReference>
<keyword evidence="2" id="KW-0830">Ubiquinone</keyword>
<evidence type="ECO:0000313" key="2">
    <source>
        <dbReference type="EMBL" id="RCK51321.1"/>
    </source>
</evidence>
<protein>
    <submittedName>
        <fullName evidence="2 3">3-demethylubiquinone-9 3-methyltransferase</fullName>
    </submittedName>
</protein>
<dbReference type="InterPro" id="IPR009725">
    <property type="entry name" value="3_dmu_93_MTrfase"/>
</dbReference>
<evidence type="ECO:0000313" key="5">
    <source>
        <dbReference type="Proteomes" id="UP000252266"/>
    </source>
</evidence>
<dbReference type="AlphaFoldDB" id="A0A154KQR9"/>
<organism evidence="2 5">
    <name type="scientific">Thalassospira xiamenensis</name>
    <dbReference type="NCBI Taxonomy" id="220697"/>
    <lineage>
        <taxon>Bacteria</taxon>
        <taxon>Pseudomonadati</taxon>
        <taxon>Pseudomonadota</taxon>
        <taxon>Alphaproteobacteria</taxon>
        <taxon>Rhodospirillales</taxon>
        <taxon>Thalassospiraceae</taxon>
        <taxon>Thalassospira</taxon>
    </lineage>
</organism>
<dbReference type="Proteomes" id="UP000252266">
    <property type="component" value="Unassembled WGS sequence"/>
</dbReference>
<keyword evidence="2" id="KW-0489">Methyltransferase</keyword>
<dbReference type="EMBL" id="JPWJ01000003">
    <property type="protein sequence ID" value="RCK51321.1"/>
    <property type="molecule type" value="Genomic_DNA"/>
</dbReference>
<gene>
    <name evidence="3" type="ORF">SAMN05428964_102540</name>
    <name evidence="2" type="ORF">TH44_07180</name>
</gene>
<reference evidence="3 4" key="2">
    <citation type="submission" date="2017-08" db="EMBL/GenBank/DDBJ databases">
        <authorList>
            <person name="de Groot N.N."/>
        </authorList>
    </citation>
    <scope>NUCLEOTIDE SEQUENCE [LARGE SCALE GENOMIC DNA]</scope>
    <source>
        <strain evidence="3 4">USBA 78</strain>
    </source>
</reference>
<evidence type="ECO:0000313" key="3">
    <source>
        <dbReference type="EMBL" id="SOC17659.1"/>
    </source>
</evidence>
<evidence type="ECO:0000259" key="1">
    <source>
        <dbReference type="Pfam" id="PF06983"/>
    </source>
</evidence>
<dbReference type="Gene3D" id="3.10.180.10">
    <property type="entry name" value="2,3-Dihydroxybiphenyl 1,2-Dioxygenase, domain 1"/>
    <property type="match status" value="1"/>
</dbReference>
<reference evidence="2 5" key="1">
    <citation type="submission" date="2014-07" db="EMBL/GenBank/DDBJ databases">
        <title>Draft genome sequence of Thalassospira xiamenensis IB13.</title>
        <authorList>
            <person name="Lai Q."/>
            <person name="Shao Z."/>
        </authorList>
    </citation>
    <scope>NUCLEOTIDE SEQUENCE [LARGE SCALE GENOMIC DNA]</scope>
    <source>
        <strain evidence="2 5">IB13</strain>
    </source>
</reference>
<dbReference type="CDD" id="cd06588">
    <property type="entry name" value="PhnB_like"/>
    <property type="match status" value="1"/>
</dbReference>